<dbReference type="AlphaFoldDB" id="A0A0H3ZT49"/>
<dbReference type="EMBL" id="KP795544">
    <property type="protein sequence ID" value="AKN37642.1"/>
    <property type="molecule type" value="Genomic_DNA"/>
</dbReference>
<protein>
    <submittedName>
        <fullName evidence="1">Uncharacterized protein</fullName>
    </submittedName>
</protein>
<sequence length="56" mass="6315">MIATPDYVDCKPTAPPLEWYEVDGGGIYYPKLSATNLQLYIEDLNHCIDYHQANPG</sequence>
<name>A0A0H3ZT49_VIBSP</name>
<evidence type="ECO:0000313" key="1">
    <source>
        <dbReference type="EMBL" id="AKN37642.1"/>
    </source>
</evidence>
<proteinExistence type="predicted"/>
<reference evidence="1" key="1">
    <citation type="journal article" date="2015" name="MBio">
        <title>Eco-Evolutionary Dynamics of Episomes among Ecologically Cohesive Bacterial Populations.</title>
        <authorList>
            <person name="Xue H."/>
            <person name="Cordero O.X."/>
            <person name="Camas F.M."/>
            <person name="Trimble W."/>
            <person name="Meyer F."/>
            <person name="Guglielmini J."/>
            <person name="Rocha E.P."/>
            <person name="Polz M.F."/>
        </authorList>
    </citation>
    <scope>NUCLEOTIDE SEQUENCE</scope>
    <source>
        <strain evidence="1">5S_214</strain>
    </source>
</reference>
<organism evidence="1">
    <name type="scientific">Vibrio splendidus</name>
    <dbReference type="NCBI Taxonomy" id="29497"/>
    <lineage>
        <taxon>Bacteria</taxon>
        <taxon>Pseudomonadati</taxon>
        <taxon>Pseudomonadota</taxon>
        <taxon>Gammaproteobacteria</taxon>
        <taxon>Vibrionales</taxon>
        <taxon>Vibrionaceae</taxon>
        <taxon>Vibrio</taxon>
    </lineage>
</organism>
<accession>A0A0H3ZT49</accession>